<dbReference type="PANTHER" id="PTHR10252">
    <property type="entry name" value="HISTONE-LIKE TRANSCRIPTION FACTOR CCAAT-RELATED"/>
    <property type="match status" value="1"/>
</dbReference>
<gene>
    <name evidence="4" type="ORF">AMATHDRAFT_136556</name>
</gene>
<dbReference type="CDD" id="cd23645">
    <property type="entry name" value="HFD_Dpb3-like"/>
    <property type="match status" value="1"/>
</dbReference>
<accession>A0A2A9NZA3</accession>
<dbReference type="Gene3D" id="1.10.20.10">
    <property type="entry name" value="Histone, subunit A"/>
    <property type="match status" value="1"/>
</dbReference>
<reference evidence="4 5" key="1">
    <citation type="submission" date="2014-02" db="EMBL/GenBank/DDBJ databases">
        <title>Transposable element dynamics among asymbiotic and ectomycorrhizal Amanita fungi.</title>
        <authorList>
            <consortium name="DOE Joint Genome Institute"/>
            <person name="Hess J."/>
            <person name="Skrede I."/>
            <person name="Wolfe B."/>
            <person name="LaButti K."/>
            <person name="Ohm R.A."/>
            <person name="Grigoriev I.V."/>
            <person name="Pringle A."/>
        </authorList>
    </citation>
    <scope>NUCLEOTIDE SEQUENCE [LARGE SCALE GENOMIC DNA]</scope>
    <source>
        <strain evidence="4 5">SKay4041</strain>
    </source>
</reference>
<evidence type="ECO:0000313" key="4">
    <source>
        <dbReference type="EMBL" id="PFH53877.1"/>
    </source>
</evidence>
<organism evidence="4 5">
    <name type="scientific">Amanita thiersii Skay4041</name>
    <dbReference type="NCBI Taxonomy" id="703135"/>
    <lineage>
        <taxon>Eukaryota</taxon>
        <taxon>Fungi</taxon>
        <taxon>Dikarya</taxon>
        <taxon>Basidiomycota</taxon>
        <taxon>Agaricomycotina</taxon>
        <taxon>Agaricomycetes</taxon>
        <taxon>Agaricomycetidae</taxon>
        <taxon>Agaricales</taxon>
        <taxon>Pluteineae</taxon>
        <taxon>Amanitaceae</taxon>
        <taxon>Amanita</taxon>
    </lineage>
</organism>
<evidence type="ECO:0000256" key="1">
    <source>
        <dbReference type="ARBA" id="ARBA00004123"/>
    </source>
</evidence>
<evidence type="ECO:0000259" key="3">
    <source>
        <dbReference type="Pfam" id="PF00808"/>
    </source>
</evidence>
<dbReference type="InterPro" id="IPR003958">
    <property type="entry name" value="CBFA_NFYB_domain"/>
</dbReference>
<proteinExistence type="predicted"/>
<dbReference type="EMBL" id="KZ301971">
    <property type="protein sequence ID" value="PFH53877.1"/>
    <property type="molecule type" value="Genomic_DNA"/>
</dbReference>
<keyword evidence="5" id="KW-1185">Reference proteome</keyword>
<dbReference type="GO" id="GO:0046982">
    <property type="term" value="F:protein heterodimerization activity"/>
    <property type="evidence" value="ECO:0007669"/>
    <property type="project" value="InterPro"/>
</dbReference>
<dbReference type="SUPFAM" id="SSF47113">
    <property type="entry name" value="Histone-fold"/>
    <property type="match status" value="1"/>
</dbReference>
<dbReference type="InterPro" id="IPR050568">
    <property type="entry name" value="Transcr_DNA_Rep_Reg"/>
</dbReference>
<dbReference type="AlphaFoldDB" id="A0A2A9NZA3"/>
<comment type="subcellular location">
    <subcellularLocation>
        <location evidence="1">Nucleus</location>
    </subcellularLocation>
</comment>
<dbReference type="Proteomes" id="UP000242287">
    <property type="component" value="Unassembled WGS sequence"/>
</dbReference>
<keyword evidence="2" id="KW-0539">Nucleus</keyword>
<evidence type="ECO:0000313" key="5">
    <source>
        <dbReference type="Proteomes" id="UP000242287"/>
    </source>
</evidence>
<dbReference type="GO" id="GO:0008623">
    <property type="term" value="C:CHRAC"/>
    <property type="evidence" value="ECO:0007669"/>
    <property type="project" value="TreeGrafter"/>
</dbReference>
<feature type="domain" description="Transcription factor CBF/NF-Y/archaeal histone" evidence="3">
    <location>
        <begin position="35"/>
        <end position="97"/>
    </location>
</feature>
<dbReference type="Pfam" id="PF00808">
    <property type="entry name" value="CBFD_NFYB_HMF"/>
    <property type="match status" value="1"/>
</dbReference>
<dbReference type="OrthoDB" id="636685at2759"/>
<protein>
    <recommendedName>
        <fullName evidence="3">Transcription factor CBF/NF-Y/archaeal histone domain-containing protein</fullName>
    </recommendedName>
</protein>
<dbReference type="InterPro" id="IPR009072">
    <property type="entry name" value="Histone-fold"/>
</dbReference>
<dbReference type="PANTHER" id="PTHR10252:SF54">
    <property type="entry name" value="CHROMATIN ACCESSIBILITY COMPLEX PROTEIN 1"/>
    <property type="match status" value="1"/>
</dbReference>
<dbReference type="STRING" id="703135.A0A2A9NZA3"/>
<sequence>MEIVAEAAGDEPPVKKRRLRKEPTTLACEPGKSLLPFSRVHKIIKADKDIPVVAKDATFLISLATEEFIRRLAQASQRVASRDNRATVQYKDLATVVRKVDEFLFLEELIPWTTADAPPKRKMKQNTNECTAAASTLLDEFVVMSKKEVVGVSTEQGDM</sequence>
<evidence type="ECO:0000256" key="2">
    <source>
        <dbReference type="ARBA" id="ARBA00023242"/>
    </source>
</evidence>
<dbReference type="GO" id="GO:0006261">
    <property type="term" value="P:DNA-templated DNA replication"/>
    <property type="evidence" value="ECO:0007669"/>
    <property type="project" value="TreeGrafter"/>
</dbReference>
<name>A0A2A9NZA3_9AGAR</name>